<accession>A0A6S7B4I7</accession>
<sequence length="45" mass="4842">MIAIHPRRNIAREAVCRSTVPEVVGIPVIYNLAGLRTLLPAECAG</sequence>
<dbReference type="AlphaFoldDB" id="A0A6S7B4I7"/>
<evidence type="ECO:0000313" key="1">
    <source>
        <dbReference type="EMBL" id="CAB3779157.1"/>
    </source>
</evidence>
<gene>
    <name evidence="1" type="ORF">LMG28614_00742</name>
</gene>
<proteinExistence type="predicted"/>
<dbReference type="EMBL" id="CADIKK010000003">
    <property type="protein sequence ID" value="CAB3779157.1"/>
    <property type="molecule type" value="Genomic_DNA"/>
</dbReference>
<keyword evidence="2" id="KW-1185">Reference proteome</keyword>
<evidence type="ECO:0000313" key="2">
    <source>
        <dbReference type="Proteomes" id="UP000494365"/>
    </source>
</evidence>
<organism evidence="1 2">
    <name type="scientific">Paraburkholderia ultramafica</name>
    <dbReference type="NCBI Taxonomy" id="1544867"/>
    <lineage>
        <taxon>Bacteria</taxon>
        <taxon>Pseudomonadati</taxon>
        <taxon>Pseudomonadota</taxon>
        <taxon>Betaproteobacteria</taxon>
        <taxon>Burkholderiales</taxon>
        <taxon>Burkholderiaceae</taxon>
        <taxon>Paraburkholderia</taxon>
    </lineage>
</organism>
<protein>
    <submittedName>
        <fullName evidence="1">Uncharacterized protein</fullName>
    </submittedName>
</protein>
<dbReference type="Proteomes" id="UP000494365">
    <property type="component" value="Unassembled WGS sequence"/>
</dbReference>
<reference evidence="1 2" key="1">
    <citation type="submission" date="2020-04" db="EMBL/GenBank/DDBJ databases">
        <authorList>
            <person name="De Canck E."/>
        </authorList>
    </citation>
    <scope>NUCLEOTIDE SEQUENCE [LARGE SCALE GENOMIC DNA]</scope>
    <source>
        <strain evidence="1 2">LMG 28614</strain>
    </source>
</reference>
<name>A0A6S7B4I7_9BURK</name>